<proteinExistence type="predicted"/>
<organism evidence="1">
    <name type="scientific">Myoviridae sp. ctJfU3</name>
    <dbReference type="NCBI Taxonomy" id="2826638"/>
    <lineage>
        <taxon>Viruses</taxon>
        <taxon>Duplodnaviria</taxon>
        <taxon>Heunggongvirae</taxon>
        <taxon>Uroviricota</taxon>
        <taxon>Caudoviricetes</taxon>
    </lineage>
</organism>
<reference evidence="1" key="1">
    <citation type="journal article" date="2021" name="Proc. Natl. Acad. Sci. U.S.A.">
        <title>A Catalog of Tens of Thousands of Viruses from Human Metagenomes Reveals Hidden Associations with Chronic Diseases.</title>
        <authorList>
            <person name="Tisza M.J."/>
            <person name="Buck C.B."/>
        </authorList>
    </citation>
    <scope>NUCLEOTIDE SEQUENCE</scope>
    <source>
        <strain evidence="1">CtJfU3</strain>
    </source>
</reference>
<protein>
    <submittedName>
        <fullName evidence="1">Uncharacterized protein</fullName>
    </submittedName>
</protein>
<accession>A0A8S5MNI0</accession>
<evidence type="ECO:0000313" key="1">
    <source>
        <dbReference type="EMBL" id="DAD83830.1"/>
    </source>
</evidence>
<sequence>MKGKMNLLLKDFLTLVGPALVLHIFEEEGEEPIFNDKAGKIRDFEDLLNREVKFIEPTADTGNTERFILRIWIYKGAE</sequence>
<name>A0A8S5MNI0_9CAUD</name>
<dbReference type="EMBL" id="BK014944">
    <property type="protein sequence ID" value="DAD83830.1"/>
    <property type="molecule type" value="Genomic_DNA"/>
</dbReference>